<dbReference type="EMBL" id="JASBWR010000078">
    <property type="protein sequence ID" value="KAJ9098320.1"/>
    <property type="molecule type" value="Genomic_DNA"/>
</dbReference>
<organism evidence="1 2">
    <name type="scientific">Naganishia cerealis</name>
    <dbReference type="NCBI Taxonomy" id="610337"/>
    <lineage>
        <taxon>Eukaryota</taxon>
        <taxon>Fungi</taxon>
        <taxon>Dikarya</taxon>
        <taxon>Basidiomycota</taxon>
        <taxon>Agaricomycotina</taxon>
        <taxon>Tremellomycetes</taxon>
        <taxon>Filobasidiales</taxon>
        <taxon>Filobasidiaceae</taxon>
        <taxon>Naganishia</taxon>
    </lineage>
</organism>
<proteinExistence type="predicted"/>
<accession>A0ACC2VFY7</accession>
<keyword evidence="2" id="KW-1185">Reference proteome</keyword>
<protein>
    <submittedName>
        <fullName evidence="1">Uncharacterized protein</fullName>
    </submittedName>
</protein>
<evidence type="ECO:0000313" key="2">
    <source>
        <dbReference type="Proteomes" id="UP001241377"/>
    </source>
</evidence>
<reference evidence="1" key="1">
    <citation type="submission" date="2023-04" db="EMBL/GenBank/DDBJ databases">
        <title>Draft Genome sequencing of Naganishia species isolated from polar environments using Oxford Nanopore Technology.</title>
        <authorList>
            <person name="Leo P."/>
            <person name="Venkateswaran K."/>
        </authorList>
    </citation>
    <scope>NUCLEOTIDE SEQUENCE</scope>
    <source>
        <strain evidence="1">MNA-CCFEE 5261</strain>
    </source>
</reference>
<sequence length="121" mass="13234">MPTSAAAPQAQSVPSQAVGAAVQGTQITGKERHVDESGKPVLPWAFIDCDSDDLVVLIAHMLNKLMEHNDQVVLTSSSLTRFHSRAPPAISVIDYLRRIVKYTNLEVRNLALGYPPIFKPD</sequence>
<evidence type="ECO:0000313" key="1">
    <source>
        <dbReference type="EMBL" id="KAJ9098320.1"/>
    </source>
</evidence>
<dbReference type="Proteomes" id="UP001241377">
    <property type="component" value="Unassembled WGS sequence"/>
</dbReference>
<gene>
    <name evidence="1" type="ORF">QFC19_006444</name>
</gene>
<name>A0ACC2VFY7_9TREE</name>
<comment type="caution">
    <text evidence="1">The sequence shown here is derived from an EMBL/GenBank/DDBJ whole genome shotgun (WGS) entry which is preliminary data.</text>
</comment>